<evidence type="ECO:0000313" key="4">
    <source>
        <dbReference type="WBParaSite" id="EN70_5271"/>
    </source>
</evidence>
<dbReference type="WBParaSite" id="EN70_5271">
    <property type="protein sequence ID" value="EN70_5271"/>
    <property type="gene ID" value="EN70_5271"/>
</dbReference>
<dbReference type="AlphaFoldDB" id="A0A1I7VQV0"/>
<proteinExistence type="predicted"/>
<dbReference type="STRING" id="7209.A0A1I7VQV0"/>
<reference evidence="4" key="2">
    <citation type="submission" date="2016-11" db="UniProtKB">
        <authorList>
            <consortium name="WormBaseParasite"/>
        </authorList>
    </citation>
    <scope>IDENTIFICATION</scope>
</reference>
<dbReference type="RefSeq" id="XP_003136369.1">
    <property type="nucleotide sequence ID" value="XM_003136321.1"/>
</dbReference>
<evidence type="ECO:0000313" key="3">
    <source>
        <dbReference type="Proteomes" id="UP000095285"/>
    </source>
</evidence>
<gene>
    <name evidence="2 4" type="ORF">LOAG_00781</name>
</gene>
<accession>A0A1I7VQV0</accession>
<feature type="chain" id="PRO_5010162548" evidence="1">
    <location>
        <begin position="21"/>
        <end position="165"/>
    </location>
</feature>
<reference evidence="2 3" key="1">
    <citation type="submission" date="2012-04" db="EMBL/GenBank/DDBJ databases">
        <title>The Genome Sequence of Loa loa.</title>
        <authorList>
            <consortium name="The Broad Institute Genome Sequencing Platform"/>
            <consortium name="Broad Institute Genome Sequencing Center for Infectious Disease"/>
            <person name="Nutman T.B."/>
            <person name="Fink D.L."/>
            <person name="Russ C."/>
            <person name="Young S."/>
            <person name="Zeng Q."/>
            <person name="Gargeya S."/>
            <person name="Alvarado L."/>
            <person name="Berlin A."/>
            <person name="Chapman S.B."/>
            <person name="Chen Z."/>
            <person name="Freedman E."/>
            <person name="Gellesch M."/>
            <person name="Goldberg J."/>
            <person name="Griggs A."/>
            <person name="Gujja S."/>
            <person name="Heilman E.R."/>
            <person name="Heiman D."/>
            <person name="Howarth C."/>
            <person name="Mehta T."/>
            <person name="Neiman D."/>
            <person name="Pearson M."/>
            <person name="Roberts A."/>
            <person name="Saif S."/>
            <person name="Shea T."/>
            <person name="Shenoy N."/>
            <person name="Sisk P."/>
            <person name="Stolte C."/>
            <person name="Sykes S."/>
            <person name="White J."/>
            <person name="Yandava C."/>
            <person name="Haas B."/>
            <person name="Henn M.R."/>
            <person name="Nusbaum C."/>
            <person name="Birren B."/>
        </authorList>
    </citation>
    <scope>NUCLEOTIDE SEQUENCE [LARGE SCALE GENOMIC DNA]</scope>
</reference>
<organism evidence="3 4">
    <name type="scientific">Loa loa</name>
    <name type="common">Eye worm</name>
    <name type="synonym">Filaria loa</name>
    <dbReference type="NCBI Taxonomy" id="7209"/>
    <lineage>
        <taxon>Eukaryota</taxon>
        <taxon>Metazoa</taxon>
        <taxon>Ecdysozoa</taxon>
        <taxon>Nematoda</taxon>
        <taxon>Chromadorea</taxon>
        <taxon>Rhabditida</taxon>
        <taxon>Spirurina</taxon>
        <taxon>Spiruromorpha</taxon>
        <taxon>Filarioidea</taxon>
        <taxon>Onchocercidae</taxon>
        <taxon>Loa</taxon>
    </lineage>
</organism>
<accession>A0A1S0UB17</accession>
<dbReference type="GeneID" id="9938149"/>
<name>A0A1I7VQV0_LOALO</name>
<protein>
    <submittedName>
        <fullName evidence="4">WAP domain-containing protein</fullName>
    </submittedName>
</protein>
<dbReference type="EMBL" id="JH712073">
    <property type="protein sequence ID" value="EFO27706.1"/>
    <property type="molecule type" value="Genomic_DNA"/>
</dbReference>
<dbReference type="OMA" id="YAHICYG"/>
<keyword evidence="1" id="KW-0732">Signal</keyword>
<sequence length="165" mass="17564">MHLRLFFAILVKISPIVVLGQEETTSPLTISSTLVTSTPTASLTLVTSTPTASPTLVTSTPTASSPLTTSTSTASLEPAVSMLATVSPAPTSYSLSGRSTSTVSHGIQTPQNLFICWKLLSCPWHPHHHCHCPQYAHICYGPYTKLVCPNGVHNGNQKISLKPWG</sequence>
<dbReference type="OrthoDB" id="10563289at2759"/>
<dbReference type="KEGG" id="loa:LOAG_00781"/>
<feature type="signal peptide" evidence="1">
    <location>
        <begin position="1"/>
        <end position="20"/>
    </location>
</feature>
<evidence type="ECO:0000313" key="2">
    <source>
        <dbReference type="EMBL" id="EFO27706.1"/>
    </source>
</evidence>
<dbReference type="Proteomes" id="UP000095285">
    <property type="component" value="Unassembled WGS sequence"/>
</dbReference>
<keyword evidence="3" id="KW-1185">Reference proteome</keyword>
<dbReference type="CTD" id="9938149"/>
<evidence type="ECO:0000256" key="1">
    <source>
        <dbReference type="SAM" id="SignalP"/>
    </source>
</evidence>